<protein>
    <submittedName>
        <fullName evidence="6">NlpC/P60 family protein</fullName>
    </submittedName>
</protein>
<dbReference type="Proteomes" id="UP000199651">
    <property type="component" value="Unassembled WGS sequence"/>
</dbReference>
<sequence length="332" mass="34495">MMHKIGAAGLAVVLAIPILIGHGVSGTVAAVLDDSTSSLDCAPVSGTGVDGYGADQLANAAVIVAVGKQMNVPVQGQVVAIATAMQESTLRNLDHGDRDSLGLFQQRPSQGWGTPGQIMNPTYAATQFYRHLLTVPGWQTMSATDAAQAVQRSGFPNAYAQHELTARLIVGAVTGAGCTTTTTITVGTGDCNAITAPNPITVAAINYACGQRGTPYLWGGNGEEDGGFDCSGLTKAAYGAAGITLPRTAHTQFHAGPRVPAGQPLLPGDLVFYGNPNTKIHHVGLYLGGGLMVDAPDRGQVVKVEPYRYRADDFAGATRPANEPLLHQMQHR</sequence>
<evidence type="ECO:0000313" key="6">
    <source>
        <dbReference type="EMBL" id="SDO66781.1"/>
    </source>
</evidence>
<evidence type="ECO:0000256" key="2">
    <source>
        <dbReference type="ARBA" id="ARBA00022670"/>
    </source>
</evidence>
<keyword evidence="4" id="KW-0788">Thiol protease</keyword>
<keyword evidence="2" id="KW-0645">Protease</keyword>
<keyword evidence="3" id="KW-0378">Hydrolase</keyword>
<dbReference type="InterPro" id="IPR038765">
    <property type="entry name" value="Papain-like_cys_pep_sf"/>
</dbReference>
<dbReference type="PROSITE" id="PS51935">
    <property type="entry name" value="NLPC_P60"/>
    <property type="match status" value="1"/>
</dbReference>
<evidence type="ECO:0000256" key="1">
    <source>
        <dbReference type="ARBA" id="ARBA00007074"/>
    </source>
</evidence>
<dbReference type="Pfam" id="PF00877">
    <property type="entry name" value="NLPC_P60"/>
    <property type="match status" value="1"/>
</dbReference>
<name>A0A1H0LFJ3_9PSEU</name>
<proteinExistence type="inferred from homology"/>
<evidence type="ECO:0000256" key="4">
    <source>
        <dbReference type="ARBA" id="ARBA00022807"/>
    </source>
</evidence>
<gene>
    <name evidence="6" type="ORF">SAMN05192558_104124</name>
</gene>
<dbReference type="PANTHER" id="PTHR47359">
    <property type="entry name" value="PEPTIDOGLYCAN DL-ENDOPEPTIDASE CWLO"/>
    <property type="match status" value="1"/>
</dbReference>
<dbReference type="GO" id="GO:0008234">
    <property type="term" value="F:cysteine-type peptidase activity"/>
    <property type="evidence" value="ECO:0007669"/>
    <property type="project" value="UniProtKB-KW"/>
</dbReference>
<keyword evidence="7" id="KW-1185">Reference proteome</keyword>
<evidence type="ECO:0000259" key="5">
    <source>
        <dbReference type="PROSITE" id="PS51935"/>
    </source>
</evidence>
<accession>A0A1H0LFJ3</accession>
<dbReference type="PANTHER" id="PTHR47359:SF3">
    <property type="entry name" value="NLP_P60 DOMAIN-CONTAINING PROTEIN-RELATED"/>
    <property type="match status" value="1"/>
</dbReference>
<dbReference type="AlphaFoldDB" id="A0A1H0LFJ3"/>
<dbReference type="GO" id="GO:0006508">
    <property type="term" value="P:proteolysis"/>
    <property type="evidence" value="ECO:0007669"/>
    <property type="project" value="UniProtKB-KW"/>
</dbReference>
<dbReference type="InterPro" id="IPR000064">
    <property type="entry name" value="NLP_P60_dom"/>
</dbReference>
<evidence type="ECO:0000313" key="7">
    <source>
        <dbReference type="Proteomes" id="UP000199651"/>
    </source>
</evidence>
<feature type="domain" description="NlpC/P60" evidence="5">
    <location>
        <begin position="194"/>
        <end position="321"/>
    </location>
</feature>
<reference evidence="7" key="1">
    <citation type="submission" date="2016-10" db="EMBL/GenBank/DDBJ databases">
        <authorList>
            <person name="Varghese N."/>
            <person name="Submissions S."/>
        </authorList>
    </citation>
    <scope>NUCLEOTIDE SEQUENCE [LARGE SCALE GENOMIC DNA]</scope>
    <source>
        <strain evidence="7">IBRC-M 10655</strain>
    </source>
</reference>
<evidence type="ECO:0000256" key="3">
    <source>
        <dbReference type="ARBA" id="ARBA00022801"/>
    </source>
</evidence>
<dbReference type="Gene3D" id="3.90.1720.10">
    <property type="entry name" value="endopeptidase domain like (from Nostoc punctiforme)"/>
    <property type="match status" value="1"/>
</dbReference>
<dbReference type="SUPFAM" id="SSF54001">
    <property type="entry name" value="Cysteine proteinases"/>
    <property type="match status" value="1"/>
</dbReference>
<comment type="similarity">
    <text evidence="1">Belongs to the peptidase C40 family.</text>
</comment>
<dbReference type="EMBL" id="FNJB01000004">
    <property type="protein sequence ID" value="SDO66781.1"/>
    <property type="molecule type" value="Genomic_DNA"/>
</dbReference>
<dbReference type="InterPro" id="IPR051794">
    <property type="entry name" value="PG_Endopeptidase_C40"/>
</dbReference>
<dbReference type="STRING" id="504798.SAMN05421871_109173"/>
<organism evidence="6 7">
    <name type="scientific">Actinokineospora alba</name>
    <dbReference type="NCBI Taxonomy" id="504798"/>
    <lineage>
        <taxon>Bacteria</taxon>
        <taxon>Bacillati</taxon>
        <taxon>Actinomycetota</taxon>
        <taxon>Actinomycetes</taxon>
        <taxon>Pseudonocardiales</taxon>
        <taxon>Pseudonocardiaceae</taxon>
        <taxon>Actinokineospora</taxon>
    </lineage>
</organism>